<feature type="region of interest" description="Disordered" evidence="1">
    <location>
        <begin position="1"/>
        <end position="21"/>
    </location>
</feature>
<dbReference type="Proteomes" id="UP000178912">
    <property type="component" value="Unassembled WGS sequence"/>
</dbReference>
<gene>
    <name evidence="2" type="ORF">RAG0_10993</name>
</gene>
<evidence type="ECO:0000256" key="1">
    <source>
        <dbReference type="SAM" id="MobiDB-lite"/>
    </source>
</evidence>
<organism evidence="2 3">
    <name type="scientific">Rhynchosporium agropyri</name>
    <dbReference type="NCBI Taxonomy" id="914238"/>
    <lineage>
        <taxon>Eukaryota</taxon>
        <taxon>Fungi</taxon>
        <taxon>Dikarya</taxon>
        <taxon>Ascomycota</taxon>
        <taxon>Pezizomycotina</taxon>
        <taxon>Leotiomycetes</taxon>
        <taxon>Helotiales</taxon>
        <taxon>Ploettnerulaceae</taxon>
        <taxon>Rhynchosporium</taxon>
    </lineage>
</organism>
<evidence type="ECO:0000313" key="3">
    <source>
        <dbReference type="Proteomes" id="UP000178912"/>
    </source>
</evidence>
<keyword evidence="3" id="KW-1185">Reference proteome</keyword>
<name>A0A1E1L259_9HELO</name>
<accession>A0A1E1L259</accession>
<evidence type="ECO:0000313" key="2">
    <source>
        <dbReference type="EMBL" id="CZT04571.1"/>
    </source>
</evidence>
<reference evidence="3" key="1">
    <citation type="submission" date="2016-03" db="EMBL/GenBank/DDBJ databases">
        <authorList>
            <person name="Guldener U."/>
        </authorList>
    </citation>
    <scope>NUCLEOTIDE SEQUENCE [LARGE SCALE GENOMIC DNA]</scope>
    <source>
        <strain evidence="3">04CH-RAC-A.6.1</strain>
    </source>
</reference>
<proteinExistence type="predicted"/>
<dbReference type="AlphaFoldDB" id="A0A1E1L259"/>
<sequence length="149" mass="16800">MHETIMDLPTLRSKASNDQRQCTGHRLLRDSSATTHIQSPTDRQAAAYLSLLFAIEQAQVLMEPIRSGNDPSNRLKSLSEPIGTKRKATSAFKRELKITSLYDLDYINSTIMLYDKDGYGSTLVIELTRLLKALKARIYTLPTSYLPSH</sequence>
<protein>
    <submittedName>
        <fullName evidence="2">Uncharacterized protein</fullName>
    </submittedName>
</protein>
<dbReference type="EMBL" id="FJUX01000069">
    <property type="protein sequence ID" value="CZT04571.1"/>
    <property type="molecule type" value="Genomic_DNA"/>
</dbReference>